<dbReference type="Proteomes" id="UP000228934">
    <property type="component" value="Unassembled WGS sequence"/>
</dbReference>
<feature type="non-terminal residue" evidence="1">
    <location>
        <position position="1"/>
    </location>
</feature>
<reference evidence="2" key="1">
    <citation type="journal article" date="2017" name="Nat. Commun.">
        <title>The North American bullfrog draft genome provides insight into hormonal regulation of long noncoding RNA.</title>
        <authorList>
            <person name="Hammond S.A."/>
            <person name="Warren R.L."/>
            <person name="Vandervalk B.P."/>
            <person name="Kucuk E."/>
            <person name="Khan H."/>
            <person name="Gibb E.A."/>
            <person name="Pandoh P."/>
            <person name="Kirk H."/>
            <person name="Zhao Y."/>
            <person name="Jones M."/>
            <person name="Mungall A.J."/>
            <person name="Coope R."/>
            <person name="Pleasance S."/>
            <person name="Moore R.A."/>
            <person name="Holt R.A."/>
            <person name="Round J.M."/>
            <person name="Ohora S."/>
            <person name="Walle B.V."/>
            <person name="Veldhoen N."/>
            <person name="Helbing C.C."/>
            <person name="Birol I."/>
        </authorList>
    </citation>
    <scope>NUCLEOTIDE SEQUENCE [LARGE SCALE GENOMIC DNA]</scope>
</reference>
<gene>
    <name evidence="1" type="ORF">AB205_0172430</name>
</gene>
<keyword evidence="2" id="KW-1185">Reference proteome</keyword>
<dbReference type="AlphaFoldDB" id="A0A2G9SBS5"/>
<proteinExistence type="predicted"/>
<protein>
    <submittedName>
        <fullName evidence="1">Uncharacterized protein</fullName>
    </submittedName>
</protein>
<evidence type="ECO:0000313" key="2">
    <source>
        <dbReference type="Proteomes" id="UP000228934"/>
    </source>
</evidence>
<sequence>FQGLLQNVQLIFDTPVEDILKKKGCQLGHTVYKLPRTL</sequence>
<dbReference type="EMBL" id="KV925611">
    <property type="protein sequence ID" value="PIO37620.1"/>
    <property type="molecule type" value="Genomic_DNA"/>
</dbReference>
<organism evidence="1 2">
    <name type="scientific">Aquarana catesbeiana</name>
    <name type="common">American bullfrog</name>
    <name type="synonym">Rana catesbeiana</name>
    <dbReference type="NCBI Taxonomy" id="8400"/>
    <lineage>
        <taxon>Eukaryota</taxon>
        <taxon>Metazoa</taxon>
        <taxon>Chordata</taxon>
        <taxon>Craniata</taxon>
        <taxon>Vertebrata</taxon>
        <taxon>Euteleostomi</taxon>
        <taxon>Amphibia</taxon>
        <taxon>Batrachia</taxon>
        <taxon>Anura</taxon>
        <taxon>Neobatrachia</taxon>
        <taxon>Ranoidea</taxon>
        <taxon>Ranidae</taxon>
        <taxon>Aquarana</taxon>
    </lineage>
</organism>
<name>A0A2G9SBS5_AQUCT</name>
<evidence type="ECO:0000313" key="1">
    <source>
        <dbReference type="EMBL" id="PIO37620.1"/>
    </source>
</evidence>
<accession>A0A2G9SBS5</accession>
<dbReference type="OrthoDB" id="8914045at2759"/>